<dbReference type="EMBL" id="BQXS01012564">
    <property type="protein sequence ID" value="GKT25061.1"/>
    <property type="molecule type" value="Genomic_DNA"/>
</dbReference>
<feature type="region of interest" description="Disordered" evidence="2">
    <location>
        <begin position="127"/>
        <end position="230"/>
    </location>
</feature>
<gene>
    <name evidence="3" type="ORF">ADUPG1_012919</name>
</gene>
<accession>A0ABQ5K2Y6</accession>
<evidence type="ECO:0000313" key="3">
    <source>
        <dbReference type="EMBL" id="GKT25061.1"/>
    </source>
</evidence>
<keyword evidence="1" id="KW-0175">Coiled coil</keyword>
<organism evidence="3 4">
    <name type="scientific">Aduncisulcus paluster</name>
    <dbReference type="NCBI Taxonomy" id="2918883"/>
    <lineage>
        <taxon>Eukaryota</taxon>
        <taxon>Metamonada</taxon>
        <taxon>Carpediemonas-like organisms</taxon>
        <taxon>Aduncisulcus</taxon>
    </lineage>
</organism>
<feature type="coiled-coil region" evidence="1">
    <location>
        <begin position="607"/>
        <end position="642"/>
    </location>
</feature>
<feature type="region of interest" description="Disordered" evidence="2">
    <location>
        <begin position="1"/>
        <end position="26"/>
    </location>
</feature>
<name>A0ABQ5K2Y6_9EUKA</name>
<feature type="region of interest" description="Disordered" evidence="2">
    <location>
        <begin position="365"/>
        <end position="400"/>
    </location>
</feature>
<reference evidence="3" key="1">
    <citation type="submission" date="2022-03" db="EMBL/GenBank/DDBJ databases">
        <title>Draft genome sequence of Aduncisulcus paluster, a free-living microaerophilic Fornicata.</title>
        <authorList>
            <person name="Yuyama I."/>
            <person name="Kume K."/>
            <person name="Tamura T."/>
            <person name="Inagaki Y."/>
            <person name="Hashimoto T."/>
        </authorList>
    </citation>
    <scope>NUCLEOTIDE SEQUENCE</scope>
    <source>
        <strain evidence="3">NY0171</strain>
    </source>
</reference>
<feature type="compositionally biased region" description="Basic residues" evidence="2">
    <location>
        <begin position="195"/>
        <end position="205"/>
    </location>
</feature>
<protein>
    <submittedName>
        <fullName evidence="3">Uncharacterized protein</fullName>
    </submittedName>
</protein>
<sequence>MPASTYTETGDRDHTPGTFDQDRESSPTIINCDFSPTIVPSSSLPESQSLRLSALGQCLLSLVVTRNLSQKAFATIRRAITSDDLIFAEDGKRRAPTDEMLKKEYSRLGLKASISSAKRRIETLKRKMKKKEKKMKKMEEEMEKMREEMKKKEEKEEKEVEHVEREEEEEKEKEEEEEEKEKEEEEKEKVEEKKMKKKKGKRRKSVSPSPGTGKVLKKLRGEEEEEGEIEELSVEVGLVGDDGEWKRGVVYIFKGDGEEKEEGYRRLRWDVEGEVEEGEWEWLGGGLVSVKETDECIQLIFKPSPNRTRILELKDEDQSLKPSETTSKLIQRASPATHAQIQQIFCYMGSLRILLGHSPHYARLKTPNGHLETHDHYTPPTPSPSTPSAMSLSQAPPRPPTIITLSSKALKIFAEPSTSHNHSPSPHKLSSLEIFIAKGVREGRVTGSFIEELASLAQSLGINSHLTHHIPTRRDIVKWEQSRIESRIRTLPDGTDVMPPSLLLRIHHDAKSVKRVDSGFLRMDLVHLIGHPRIIIYSIVQYHMPHDYMHLEVLRIGSYMLQFLEIGLTLSAKKEIRKLSQINKIVSPMFVSKMTDCAEKEARVKCISELEDLMEQVSREEVREMRERMRERRKRRKESEENKLIKLLMNWMIGSINRSSENLQGYHKVNDIVTRNGRIGSEREESQLKWKSLITKKTPEIEKVWCVGIQLYLDGVSVVRKNKKSVLVLRDSNHCTQMVLRKIRDDILLLQRGVMIDGRMEYKKERERNGSNFG</sequence>
<evidence type="ECO:0000313" key="4">
    <source>
        <dbReference type="Proteomes" id="UP001057375"/>
    </source>
</evidence>
<proteinExistence type="predicted"/>
<feature type="compositionally biased region" description="Basic residues" evidence="2">
    <location>
        <begin position="127"/>
        <end position="136"/>
    </location>
</feature>
<evidence type="ECO:0000256" key="1">
    <source>
        <dbReference type="SAM" id="Coils"/>
    </source>
</evidence>
<evidence type="ECO:0000256" key="2">
    <source>
        <dbReference type="SAM" id="MobiDB-lite"/>
    </source>
</evidence>
<feature type="compositionally biased region" description="Basic and acidic residues" evidence="2">
    <location>
        <begin position="137"/>
        <end position="165"/>
    </location>
</feature>
<keyword evidence="4" id="KW-1185">Reference proteome</keyword>
<feature type="compositionally biased region" description="Basic and acidic residues" evidence="2">
    <location>
        <begin position="9"/>
        <end position="25"/>
    </location>
</feature>
<dbReference type="Proteomes" id="UP001057375">
    <property type="component" value="Unassembled WGS sequence"/>
</dbReference>
<comment type="caution">
    <text evidence="3">The sequence shown here is derived from an EMBL/GenBank/DDBJ whole genome shotgun (WGS) entry which is preliminary data.</text>
</comment>
<feature type="compositionally biased region" description="Acidic residues" evidence="2">
    <location>
        <begin position="166"/>
        <end position="186"/>
    </location>
</feature>